<name>A0ACB7PA68_9PEZI</name>
<dbReference type="Proteomes" id="UP000724584">
    <property type="component" value="Unassembled WGS sequence"/>
</dbReference>
<reference evidence="1 2" key="1">
    <citation type="journal article" date="2021" name="Nat. Commun.">
        <title>Genetic determinants of endophytism in the Arabidopsis root mycobiome.</title>
        <authorList>
            <person name="Mesny F."/>
            <person name="Miyauchi S."/>
            <person name="Thiergart T."/>
            <person name="Pickel B."/>
            <person name="Atanasova L."/>
            <person name="Karlsson M."/>
            <person name="Huettel B."/>
            <person name="Barry K.W."/>
            <person name="Haridas S."/>
            <person name="Chen C."/>
            <person name="Bauer D."/>
            <person name="Andreopoulos W."/>
            <person name="Pangilinan J."/>
            <person name="LaButti K."/>
            <person name="Riley R."/>
            <person name="Lipzen A."/>
            <person name="Clum A."/>
            <person name="Drula E."/>
            <person name="Henrissat B."/>
            <person name="Kohler A."/>
            <person name="Grigoriev I.V."/>
            <person name="Martin F.M."/>
            <person name="Hacquard S."/>
        </authorList>
    </citation>
    <scope>NUCLEOTIDE SEQUENCE [LARGE SCALE GENOMIC DNA]</scope>
    <source>
        <strain evidence="1 2">MPI-SDFR-AT-0079</strain>
    </source>
</reference>
<accession>A0ACB7PA68</accession>
<organism evidence="1 2">
    <name type="scientific">Chaetomium tenue</name>
    <dbReference type="NCBI Taxonomy" id="1854479"/>
    <lineage>
        <taxon>Eukaryota</taxon>
        <taxon>Fungi</taxon>
        <taxon>Dikarya</taxon>
        <taxon>Ascomycota</taxon>
        <taxon>Pezizomycotina</taxon>
        <taxon>Sordariomycetes</taxon>
        <taxon>Sordariomycetidae</taxon>
        <taxon>Sordariales</taxon>
        <taxon>Chaetomiaceae</taxon>
        <taxon>Chaetomium</taxon>
    </lineage>
</organism>
<proteinExistence type="predicted"/>
<evidence type="ECO:0000313" key="1">
    <source>
        <dbReference type="EMBL" id="KAH6635973.1"/>
    </source>
</evidence>
<dbReference type="EMBL" id="JAGIZQ010000003">
    <property type="protein sequence ID" value="KAH6635973.1"/>
    <property type="molecule type" value="Genomic_DNA"/>
</dbReference>
<evidence type="ECO:0000313" key="2">
    <source>
        <dbReference type="Proteomes" id="UP000724584"/>
    </source>
</evidence>
<protein>
    <submittedName>
        <fullName evidence="1">Uncharacterized protein</fullName>
    </submittedName>
</protein>
<keyword evidence="2" id="KW-1185">Reference proteome</keyword>
<gene>
    <name evidence="1" type="ORF">F5144DRAFT_591278</name>
</gene>
<comment type="caution">
    <text evidence="1">The sequence shown here is derived from an EMBL/GenBank/DDBJ whole genome shotgun (WGS) entry which is preliminary data.</text>
</comment>
<sequence length="110" mass="12310">MCTGKLIRFFCPEAGKHNKLCPSYNATGRIIKDHRRVWVRTEFKCCGRHGGSCVECMDLYEPKNVTVVNAWAVLCDGCGARLRSDIKAIMDHATSSSSTDCNSPRDAKRR</sequence>